<dbReference type="AlphaFoldDB" id="A0A7T0G2K9"/>
<dbReference type="PANTHER" id="PTHR43211:SF1">
    <property type="entry name" value="BLL6422 PROTEIN"/>
    <property type="match status" value="1"/>
</dbReference>
<name>A0A7T0G2K9_9BACT</name>
<evidence type="ECO:0000313" key="3">
    <source>
        <dbReference type="Proteomes" id="UP000594464"/>
    </source>
</evidence>
<dbReference type="Proteomes" id="UP000594464">
    <property type="component" value="Chromosome"/>
</dbReference>
<evidence type="ECO:0000259" key="1">
    <source>
        <dbReference type="Pfam" id="PF01557"/>
    </source>
</evidence>
<reference evidence="3" key="1">
    <citation type="submission" date="2020-02" db="EMBL/GenBank/DDBJ databases">
        <title>Genomic and physiological characterization of two novel Nitrospinaceae genera.</title>
        <authorList>
            <person name="Mueller A.J."/>
            <person name="Jung M.-Y."/>
            <person name="Strachan C.R."/>
            <person name="Herbold C.W."/>
            <person name="Kirkegaard R.H."/>
            <person name="Daims H."/>
        </authorList>
    </citation>
    <scope>NUCLEOTIDE SEQUENCE [LARGE SCALE GENOMIC DNA]</scope>
</reference>
<proteinExistence type="predicted"/>
<dbReference type="PANTHER" id="PTHR43211">
    <property type="entry name" value="FUMARYLACETOACETATE HYDROLASE"/>
    <property type="match status" value="1"/>
</dbReference>
<sequence>MRFVRYLFNKDQPEHGLLRDQLIYPMNGMITTTALEFLAEESNAWKRIVGQKPVPMTSVTLLPPIEDPGAYLAFYSFEQHVKTCRAKRGLEMVPEWYDGPVWYNGSTRCFSGDRSLVHFPAGESKKDFELELAIIIKKKCFRVSVKEASKYIGAYTIVNDFSARALQEKIMRVGLGPAKAKDFNTGLGPCLVTPDEIGNPRNLSMRAWVNGELWSQGNSGDSHFTFEQMIAYASEDQTLYPGDVLSSGTVGTGCGFEQDRFLKKGDEVILEIENLGQLTHWIG</sequence>
<evidence type="ECO:0000313" key="2">
    <source>
        <dbReference type="EMBL" id="QPJ64321.1"/>
    </source>
</evidence>
<gene>
    <name evidence="2" type="ORF">G3M78_02475</name>
</gene>
<organism evidence="2 3">
    <name type="scientific">Candidatus Nitrohelix vancouverensis</name>
    <dbReference type="NCBI Taxonomy" id="2705534"/>
    <lineage>
        <taxon>Bacteria</taxon>
        <taxon>Pseudomonadati</taxon>
        <taxon>Nitrospinota/Tectimicrobiota group</taxon>
        <taxon>Nitrospinota</taxon>
        <taxon>Nitrospinia</taxon>
        <taxon>Nitrospinales</taxon>
        <taxon>Nitrospinaceae</taxon>
        <taxon>Candidatus Nitrohelix</taxon>
    </lineage>
</organism>
<accession>A0A7T0G2K9</accession>
<dbReference type="GO" id="GO:0016787">
    <property type="term" value="F:hydrolase activity"/>
    <property type="evidence" value="ECO:0007669"/>
    <property type="project" value="UniProtKB-KW"/>
</dbReference>
<dbReference type="Gene3D" id="3.90.850.10">
    <property type="entry name" value="Fumarylacetoacetase-like, C-terminal domain"/>
    <property type="match status" value="1"/>
</dbReference>
<keyword evidence="2" id="KW-0378">Hydrolase</keyword>
<feature type="domain" description="Fumarylacetoacetase-like C-terminal" evidence="1">
    <location>
        <begin position="73"/>
        <end position="280"/>
    </location>
</feature>
<dbReference type="SUPFAM" id="SSF56529">
    <property type="entry name" value="FAH"/>
    <property type="match status" value="1"/>
</dbReference>
<dbReference type="KEGG" id="nva:G3M78_02475"/>
<protein>
    <submittedName>
        <fullName evidence="2">Fumarylacetoacetate hydrolase family protein</fullName>
    </submittedName>
</protein>
<dbReference type="InterPro" id="IPR011234">
    <property type="entry name" value="Fumarylacetoacetase-like_C"/>
</dbReference>
<dbReference type="InterPro" id="IPR036663">
    <property type="entry name" value="Fumarylacetoacetase_C_sf"/>
</dbReference>
<dbReference type="Pfam" id="PF01557">
    <property type="entry name" value="FAA_hydrolase"/>
    <property type="match status" value="1"/>
</dbReference>
<dbReference type="EMBL" id="CP048620">
    <property type="protein sequence ID" value="QPJ64321.1"/>
    <property type="molecule type" value="Genomic_DNA"/>
</dbReference>